<evidence type="ECO:0000313" key="2">
    <source>
        <dbReference type="EMBL" id="KAF2459430.1"/>
    </source>
</evidence>
<protein>
    <submittedName>
        <fullName evidence="2">Uncharacterized protein</fullName>
    </submittedName>
</protein>
<feature type="region of interest" description="Disordered" evidence="1">
    <location>
        <begin position="26"/>
        <end position="76"/>
    </location>
</feature>
<gene>
    <name evidence="2" type="ORF">BDY21DRAFT_419978</name>
</gene>
<evidence type="ECO:0000256" key="1">
    <source>
        <dbReference type="SAM" id="MobiDB-lite"/>
    </source>
</evidence>
<feature type="region of interest" description="Disordered" evidence="1">
    <location>
        <begin position="137"/>
        <end position="172"/>
    </location>
</feature>
<proteinExistence type="predicted"/>
<accession>A0A6A6P612</accession>
<name>A0A6A6P612_9PEZI</name>
<feature type="compositionally biased region" description="Pro residues" evidence="1">
    <location>
        <begin position="191"/>
        <end position="203"/>
    </location>
</feature>
<evidence type="ECO:0000313" key="3">
    <source>
        <dbReference type="Proteomes" id="UP000799766"/>
    </source>
</evidence>
<reference evidence="2" key="1">
    <citation type="journal article" date="2020" name="Stud. Mycol.">
        <title>101 Dothideomycetes genomes: a test case for predicting lifestyles and emergence of pathogens.</title>
        <authorList>
            <person name="Haridas S."/>
            <person name="Albert R."/>
            <person name="Binder M."/>
            <person name="Bloem J."/>
            <person name="Labutti K."/>
            <person name="Salamov A."/>
            <person name="Andreopoulos B."/>
            <person name="Baker S."/>
            <person name="Barry K."/>
            <person name="Bills G."/>
            <person name="Bluhm B."/>
            <person name="Cannon C."/>
            <person name="Castanera R."/>
            <person name="Culley D."/>
            <person name="Daum C."/>
            <person name="Ezra D."/>
            <person name="Gonzalez J."/>
            <person name="Henrissat B."/>
            <person name="Kuo A."/>
            <person name="Liang C."/>
            <person name="Lipzen A."/>
            <person name="Lutzoni F."/>
            <person name="Magnuson J."/>
            <person name="Mondo S."/>
            <person name="Nolan M."/>
            <person name="Ohm R."/>
            <person name="Pangilinan J."/>
            <person name="Park H.-J."/>
            <person name="Ramirez L."/>
            <person name="Alfaro M."/>
            <person name="Sun H."/>
            <person name="Tritt A."/>
            <person name="Yoshinaga Y."/>
            <person name="Zwiers L.-H."/>
            <person name="Turgeon B."/>
            <person name="Goodwin S."/>
            <person name="Spatafora J."/>
            <person name="Crous P."/>
            <person name="Grigoriev I."/>
        </authorList>
    </citation>
    <scope>NUCLEOTIDE SEQUENCE</scope>
    <source>
        <strain evidence="2">ATCC 16933</strain>
    </source>
</reference>
<dbReference type="AlphaFoldDB" id="A0A6A6P612"/>
<feature type="region of interest" description="Disordered" evidence="1">
    <location>
        <begin position="184"/>
        <end position="203"/>
    </location>
</feature>
<dbReference type="EMBL" id="MU001675">
    <property type="protein sequence ID" value="KAF2459430.1"/>
    <property type="molecule type" value="Genomic_DNA"/>
</dbReference>
<dbReference type="Proteomes" id="UP000799766">
    <property type="component" value="Unassembled WGS sequence"/>
</dbReference>
<sequence>MDGRPAQPDDDASLVIYFAGQAARKGAQQVGLGPARSVIPSWARGRNGSPVEPAKPDAASGQATRKRRRWADGCGEGSDYVCTWTMYRPRPRRREGRERARSSRCLATLTTRMQGGKDPGGVGLRVRRRGQDGVPGATLLRRQLPPCPVPSSRVARQAPHGSDEARWGASRAGGGCGKALFQFRDRAAPCHRPPPSSRPPAQG</sequence>
<organism evidence="2 3">
    <name type="scientific">Lineolata rhizophorae</name>
    <dbReference type="NCBI Taxonomy" id="578093"/>
    <lineage>
        <taxon>Eukaryota</taxon>
        <taxon>Fungi</taxon>
        <taxon>Dikarya</taxon>
        <taxon>Ascomycota</taxon>
        <taxon>Pezizomycotina</taxon>
        <taxon>Dothideomycetes</taxon>
        <taxon>Dothideomycetes incertae sedis</taxon>
        <taxon>Lineolatales</taxon>
        <taxon>Lineolataceae</taxon>
        <taxon>Lineolata</taxon>
    </lineage>
</organism>
<keyword evidence="3" id="KW-1185">Reference proteome</keyword>